<evidence type="ECO:0000313" key="1">
    <source>
        <dbReference type="EMBL" id="VAX36527.1"/>
    </source>
</evidence>
<feature type="non-terminal residue" evidence="1">
    <location>
        <position position="1"/>
    </location>
</feature>
<dbReference type="EMBL" id="UOGK01000067">
    <property type="protein sequence ID" value="VAX36527.1"/>
    <property type="molecule type" value="Genomic_DNA"/>
</dbReference>
<sequence length="227" mass="24830">AVELPLWERLGSPAAPAPWRTVTSDRLPDLPDERLVLRGLPMTGLLRRWACDLFVHGTGGGASHAEAGYDRITERWFAAWLGVRDLAPAVVASATLRLDFAELPSTRDIPAPAEIARARQRAHQAAHDPALLGEVDLGARKRDLARQIAVLPRGSTERAALFAQMHSLRAEAACAHAETLEELRAHAEALAGRAAEAEILADRSWSFLFHAPEVLRQLRERIEGAFA</sequence>
<accession>A0A3B1E343</accession>
<dbReference type="AlphaFoldDB" id="A0A3B1E343"/>
<proteinExistence type="predicted"/>
<protein>
    <submittedName>
        <fullName evidence="1">Uncharacterized protein</fullName>
    </submittedName>
</protein>
<name>A0A3B1E343_9ZZZZ</name>
<reference evidence="1" key="1">
    <citation type="submission" date="2018-06" db="EMBL/GenBank/DDBJ databases">
        <authorList>
            <person name="Zhirakovskaya E."/>
        </authorList>
    </citation>
    <scope>NUCLEOTIDE SEQUENCE</scope>
</reference>
<gene>
    <name evidence="1" type="ORF">MNBD_PLANCTO03-1850</name>
</gene>
<organism evidence="1">
    <name type="scientific">hydrothermal vent metagenome</name>
    <dbReference type="NCBI Taxonomy" id="652676"/>
    <lineage>
        <taxon>unclassified sequences</taxon>
        <taxon>metagenomes</taxon>
        <taxon>ecological metagenomes</taxon>
    </lineage>
</organism>